<protein>
    <submittedName>
        <fullName evidence="2">Helix-turn-helix domain-containing protein</fullName>
    </submittedName>
</protein>
<dbReference type="InterPro" id="IPR001387">
    <property type="entry name" value="Cro/C1-type_HTH"/>
</dbReference>
<dbReference type="SUPFAM" id="SSF47413">
    <property type="entry name" value="lambda repressor-like DNA-binding domains"/>
    <property type="match status" value="1"/>
</dbReference>
<dbReference type="Pfam" id="PF13560">
    <property type="entry name" value="HTH_31"/>
    <property type="match status" value="1"/>
</dbReference>
<sequence>MTQPKELDPYTSPRAFYGAELRRLREKAGLSQEQLGERVFCSGTYVGQFESAVRRPQTDVSKQFDEVLGSGEHVQRLCRLARQSKHPDYFADAAELEKQAITISEYAPMLVPGLLQTEAYARALTRAAQTFAPDDEIEGHVRARMERARLLDHPTAPELWVVIHEAALRVPVGGPAVMTEQLERLVGMGRGHHRIVVQVMPFAAGAPAFLNGTVINMTFADSPAVTYTESAYAGQLIDEPALVRQYSKAYDLVRAAALSPEASLARIESVAEDYAKP</sequence>
<dbReference type="InterPro" id="IPR010982">
    <property type="entry name" value="Lambda_DNA-bd_dom_sf"/>
</dbReference>
<evidence type="ECO:0000313" key="2">
    <source>
        <dbReference type="EMBL" id="QPP07411.1"/>
    </source>
</evidence>
<dbReference type="AlphaFoldDB" id="A0A7T1T6P7"/>
<keyword evidence="3" id="KW-1185">Reference proteome</keyword>
<dbReference type="SMART" id="SM00530">
    <property type="entry name" value="HTH_XRE"/>
    <property type="match status" value="1"/>
</dbReference>
<dbReference type="GO" id="GO:0003677">
    <property type="term" value="F:DNA binding"/>
    <property type="evidence" value="ECO:0007669"/>
    <property type="project" value="InterPro"/>
</dbReference>
<reference evidence="3" key="1">
    <citation type="submission" date="2020-02" db="EMBL/GenBank/DDBJ databases">
        <title>Streptomyces sp. ASO4wet.</title>
        <authorList>
            <person name="Risdian C."/>
            <person name="Landwehr W."/>
            <person name="Schupp P."/>
            <person name="Wink J."/>
        </authorList>
    </citation>
    <scope>NUCLEOTIDE SEQUENCE [LARGE SCALE GENOMIC DNA]</scope>
    <source>
        <strain evidence="3">ASO4wet</strain>
    </source>
</reference>
<evidence type="ECO:0000259" key="1">
    <source>
        <dbReference type="PROSITE" id="PS50943"/>
    </source>
</evidence>
<dbReference type="Proteomes" id="UP000595046">
    <property type="component" value="Chromosome"/>
</dbReference>
<evidence type="ECO:0000313" key="3">
    <source>
        <dbReference type="Proteomes" id="UP000595046"/>
    </source>
</evidence>
<proteinExistence type="predicted"/>
<dbReference type="PROSITE" id="PS50943">
    <property type="entry name" value="HTH_CROC1"/>
    <property type="match status" value="1"/>
</dbReference>
<name>A0A7T1T6P7_9ACTN</name>
<organism evidence="2 3">
    <name type="scientific">Streptomyces bathyalis</name>
    <dbReference type="NCBI Taxonomy" id="2710756"/>
    <lineage>
        <taxon>Bacteria</taxon>
        <taxon>Bacillati</taxon>
        <taxon>Actinomycetota</taxon>
        <taxon>Actinomycetes</taxon>
        <taxon>Kitasatosporales</taxon>
        <taxon>Streptomycetaceae</taxon>
        <taxon>Streptomyces</taxon>
    </lineage>
</organism>
<dbReference type="CDD" id="cd00093">
    <property type="entry name" value="HTH_XRE"/>
    <property type="match status" value="1"/>
</dbReference>
<dbReference type="RefSeq" id="WP_197351201.1">
    <property type="nucleotide sequence ID" value="NZ_CP048882.1"/>
</dbReference>
<accession>A0A7T1T6P7</accession>
<dbReference type="Pfam" id="PF19054">
    <property type="entry name" value="DUF5753"/>
    <property type="match status" value="1"/>
</dbReference>
<feature type="domain" description="HTH cro/C1-type" evidence="1">
    <location>
        <begin position="21"/>
        <end position="76"/>
    </location>
</feature>
<gene>
    <name evidence="2" type="ORF">G4Z16_14625</name>
</gene>
<dbReference type="InterPro" id="IPR043917">
    <property type="entry name" value="DUF5753"/>
</dbReference>
<dbReference type="KEGG" id="sbat:G4Z16_14625"/>
<dbReference type="Gene3D" id="1.10.260.40">
    <property type="entry name" value="lambda repressor-like DNA-binding domains"/>
    <property type="match status" value="1"/>
</dbReference>
<dbReference type="EMBL" id="CP048882">
    <property type="protein sequence ID" value="QPP07411.1"/>
    <property type="molecule type" value="Genomic_DNA"/>
</dbReference>